<comment type="caution">
    <text evidence="2">The sequence shown here is derived from an EMBL/GenBank/DDBJ whole genome shotgun (WGS) entry which is preliminary data.</text>
</comment>
<reference evidence="2 3" key="1">
    <citation type="submission" date="2021-06" db="EMBL/GenBank/DDBJ databases">
        <authorList>
            <person name="Palmer J.M."/>
        </authorList>
    </citation>
    <scope>NUCLEOTIDE SEQUENCE [LARGE SCALE GENOMIC DNA]</scope>
    <source>
        <strain evidence="2 3">XC_2019</strain>
        <tissue evidence="2">Muscle</tissue>
    </source>
</reference>
<organism evidence="2 3">
    <name type="scientific">Xenoophorus captivus</name>
    <dbReference type="NCBI Taxonomy" id="1517983"/>
    <lineage>
        <taxon>Eukaryota</taxon>
        <taxon>Metazoa</taxon>
        <taxon>Chordata</taxon>
        <taxon>Craniata</taxon>
        <taxon>Vertebrata</taxon>
        <taxon>Euteleostomi</taxon>
        <taxon>Actinopterygii</taxon>
        <taxon>Neopterygii</taxon>
        <taxon>Teleostei</taxon>
        <taxon>Neoteleostei</taxon>
        <taxon>Acanthomorphata</taxon>
        <taxon>Ovalentaria</taxon>
        <taxon>Atherinomorphae</taxon>
        <taxon>Cyprinodontiformes</taxon>
        <taxon>Goodeidae</taxon>
        <taxon>Xenoophorus</taxon>
    </lineage>
</organism>
<feature type="signal peptide" evidence="1">
    <location>
        <begin position="1"/>
        <end position="19"/>
    </location>
</feature>
<name>A0ABV0R7C1_9TELE</name>
<proteinExistence type="predicted"/>
<feature type="chain" id="PRO_5045099215" description="Secreted protein" evidence="1">
    <location>
        <begin position="20"/>
        <end position="72"/>
    </location>
</feature>
<sequence>MPFSVLHILLVGEVRYATARVFFSYQEVTCISLSAATLTNLWEKTLSFYFAEMKLIASISGSCQSTGGCSVT</sequence>
<evidence type="ECO:0000256" key="1">
    <source>
        <dbReference type="SAM" id="SignalP"/>
    </source>
</evidence>
<protein>
    <recommendedName>
        <fullName evidence="4">Secreted protein</fullName>
    </recommendedName>
</protein>
<evidence type="ECO:0000313" key="3">
    <source>
        <dbReference type="Proteomes" id="UP001434883"/>
    </source>
</evidence>
<keyword evidence="3" id="KW-1185">Reference proteome</keyword>
<dbReference type="EMBL" id="JAHRIN010035344">
    <property type="protein sequence ID" value="MEQ2204018.1"/>
    <property type="molecule type" value="Genomic_DNA"/>
</dbReference>
<dbReference type="Proteomes" id="UP001434883">
    <property type="component" value="Unassembled WGS sequence"/>
</dbReference>
<accession>A0ABV0R7C1</accession>
<evidence type="ECO:0000313" key="2">
    <source>
        <dbReference type="EMBL" id="MEQ2204018.1"/>
    </source>
</evidence>
<gene>
    <name evidence="2" type="ORF">XENOCAPTIV_006602</name>
</gene>
<keyword evidence="1" id="KW-0732">Signal</keyword>
<evidence type="ECO:0008006" key="4">
    <source>
        <dbReference type="Google" id="ProtNLM"/>
    </source>
</evidence>